<feature type="modified residue" description="4-aspartylphosphate" evidence="2">
    <location>
        <position position="52"/>
    </location>
</feature>
<evidence type="ECO:0000256" key="2">
    <source>
        <dbReference type="PROSITE-ProRule" id="PRU00169"/>
    </source>
</evidence>
<dbReference type="InterPro" id="IPR001789">
    <property type="entry name" value="Sig_transdc_resp-reg_receiver"/>
</dbReference>
<dbReference type="PANTHER" id="PTHR44591:SF3">
    <property type="entry name" value="RESPONSE REGULATORY DOMAIN-CONTAINING PROTEIN"/>
    <property type="match status" value="1"/>
</dbReference>
<accession>A0ABT3JEY0</accession>
<gene>
    <name evidence="4" type="ORF">OMW55_07375</name>
</gene>
<name>A0ABT3JEY0_9SPHN</name>
<evidence type="ECO:0000259" key="3">
    <source>
        <dbReference type="PROSITE" id="PS50110"/>
    </source>
</evidence>
<organism evidence="4 5">
    <name type="scientific">Sphingomonas arvum</name>
    <dbReference type="NCBI Taxonomy" id="2992113"/>
    <lineage>
        <taxon>Bacteria</taxon>
        <taxon>Pseudomonadati</taxon>
        <taxon>Pseudomonadota</taxon>
        <taxon>Alphaproteobacteria</taxon>
        <taxon>Sphingomonadales</taxon>
        <taxon>Sphingomonadaceae</taxon>
        <taxon>Sphingomonas</taxon>
    </lineage>
</organism>
<evidence type="ECO:0000256" key="1">
    <source>
        <dbReference type="ARBA" id="ARBA00022553"/>
    </source>
</evidence>
<dbReference type="SUPFAM" id="SSF52172">
    <property type="entry name" value="CheY-like"/>
    <property type="match status" value="1"/>
</dbReference>
<comment type="caution">
    <text evidence="4">The sequence shown here is derived from an EMBL/GenBank/DDBJ whole genome shotgun (WGS) entry which is preliminary data.</text>
</comment>
<dbReference type="Pfam" id="PF00072">
    <property type="entry name" value="Response_reg"/>
    <property type="match status" value="1"/>
</dbReference>
<dbReference type="InterPro" id="IPR050595">
    <property type="entry name" value="Bact_response_regulator"/>
</dbReference>
<keyword evidence="1 2" id="KW-0597">Phosphoprotein</keyword>
<proteinExistence type="predicted"/>
<dbReference type="Gene3D" id="3.40.50.2300">
    <property type="match status" value="1"/>
</dbReference>
<protein>
    <submittedName>
        <fullName evidence="4">Response regulator</fullName>
    </submittedName>
</protein>
<reference evidence="4 5" key="1">
    <citation type="submission" date="2022-10" db="EMBL/GenBank/DDBJ databases">
        <title>Sphingomonas sp.</title>
        <authorList>
            <person name="Jin C."/>
        </authorList>
    </citation>
    <scope>NUCLEOTIDE SEQUENCE [LARGE SCALE GENOMIC DNA]</scope>
    <source>
        <strain evidence="4 5">BN140010</strain>
    </source>
</reference>
<dbReference type="SMART" id="SM00448">
    <property type="entry name" value="REC"/>
    <property type="match status" value="1"/>
</dbReference>
<dbReference type="InterPro" id="IPR011006">
    <property type="entry name" value="CheY-like_superfamily"/>
</dbReference>
<evidence type="ECO:0000313" key="4">
    <source>
        <dbReference type="EMBL" id="MCW3797622.1"/>
    </source>
</evidence>
<evidence type="ECO:0000313" key="5">
    <source>
        <dbReference type="Proteomes" id="UP001526246"/>
    </source>
</evidence>
<dbReference type="RefSeq" id="WP_264881942.1">
    <property type="nucleotide sequence ID" value="NZ_JAPDOB010000001.1"/>
</dbReference>
<feature type="domain" description="Response regulatory" evidence="3">
    <location>
        <begin position="3"/>
        <end position="116"/>
    </location>
</feature>
<keyword evidence="5" id="KW-1185">Reference proteome</keyword>
<dbReference type="Proteomes" id="UP001526246">
    <property type="component" value="Unassembled WGS sequence"/>
</dbReference>
<dbReference type="PANTHER" id="PTHR44591">
    <property type="entry name" value="STRESS RESPONSE REGULATOR PROTEIN 1"/>
    <property type="match status" value="1"/>
</dbReference>
<dbReference type="PROSITE" id="PS50110">
    <property type="entry name" value="RESPONSE_REGULATORY"/>
    <property type="match status" value="1"/>
</dbReference>
<dbReference type="EMBL" id="JAPDOB010000001">
    <property type="protein sequence ID" value="MCW3797622.1"/>
    <property type="molecule type" value="Genomic_DNA"/>
</dbReference>
<sequence length="118" mass="12703">MTSILLVDDDTQIVRAIVPALQVSGLTVKVTTNGQDAINQVDASEWDALIVDLGLPDMDGKSVIRHLRTKFTTPVVVISAQHSAAEVDAAKLVGASCFLHKPFRTPDLVQCLSRLLPN</sequence>